<evidence type="ECO:0000313" key="2">
    <source>
        <dbReference type="Proteomes" id="UP000315750"/>
    </source>
</evidence>
<sequence length="284" mass="32093">MKLTVMAATLSMLLCVSSSDEIERILAKYDQIEYSHQYGDFYRSLFAACDESDLSALSSNKNNSIATQSAWEIVTQTVPKEDGPKVYRPDSHKLVWFVGFFEGRNRITTPDWWRAIVIDARANRRNNIYPGEPKERPYHRSEVEGVTCPKDATVTEKDRVVTYRANENSIVLPEELLDRSDDSSLWCNISCAFTNDHCFVAVHDDFGYSHDVSCIDRKTDKIVWKSEACGCWWGGASGIHESWVTLVPTDDGRVFAFGSASMGFYAHGFDASNGKTLVQFSNNY</sequence>
<gene>
    <name evidence="1" type="ORF">Pan181_47320</name>
</gene>
<dbReference type="Proteomes" id="UP000315750">
    <property type="component" value="Chromosome"/>
</dbReference>
<dbReference type="SUPFAM" id="SSF50998">
    <property type="entry name" value="Quinoprotein alcohol dehydrogenase-like"/>
    <property type="match status" value="1"/>
</dbReference>
<organism evidence="1 2">
    <name type="scientific">Aeoliella mucimassa</name>
    <dbReference type="NCBI Taxonomy" id="2527972"/>
    <lineage>
        <taxon>Bacteria</taxon>
        <taxon>Pseudomonadati</taxon>
        <taxon>Planctomycetota</taxon>
        <taxon>Planctomycetia</taxon>
        <taxon>Pirellulales</taxon>
        <taxon>Lacipirellulaceae</taxon>
        <taxon>Aeoliella</taxon>
    </lineage>
</organism>
<dbReference type="OrthoDB" id="9998607at2"/>
<accession>A0A518AUU9</accession>
<dbReference type="KEGG" id="amuc:Pan181_47320"/>
<keyword evidence="2" id="KW-1185">Reference proteome</keyword>
<proteinExistence type="predicted"/>
<dbReference type="EMBL" id="CP036278">
    <property type="protein sequence ID" value="QDU58495.1"/>
    <property type="molecule type" value="Genomic_DNA"/>
</dbReference>
<dbReference type="InterPro" id="IPR011047">
    <property type="entry name" value="Quinoprotein_ADH-like_sf"/>
</dbReference>
<protein>
    <submittedName>
        <fullName evidence="1">Uncharacterized protein</fullName>
    </submittedName>
</protein>
<name>A0A518AUU9_9BACT</name>
<reference evidence="1 2" key="1">
    <citation type="submission" date="2019-02" db="EMBL/GenBank/DDBJ databases">
        <title>Deep-cultivation of Planctomycetes and their phenomic and genomic characterization uncovers novel biology.</title>
        <authorList>
            <person name="Wiegand S."/>
            <person name="Jogler M."/>
            <person name="Boedeker C."/>
            <person name="Pinto D."/>
            <person name="Vollmers J."/>
            <person name="Rivas-Marin E."/>
            <person name="Kohn T."/>
            <person name="Peeters S.H."/>
            <person name="Heuer A."/>
            <person name="Rast P."/>
            <person name="Oberbeckmann S."/>
            <person name="Bunk B."/>
            <person name="Jeske O."/>
            <person name="Meyerdierks A."/>
            <person name="Storesund J.E."/>
            <person name="Kallscheuer N."/>
            <person name="Luecker S."/>
            <person name="Lage O.M."/>
            <person name="Pohl T."/>
            <person name="Merkel B.J."/>
            <person name="Hornburger P."/>
            <person name="Mueller R.-W."/>
            <person name="Bruemmer F."/>
            <person name="Labrenz M."/>
            <person name="Spormann A.M."/>
            <person name="Op den Camp H."/>
            <person name="Overmann J."/>
            <person name="Amann R."/>
            <person name="Jetten M.S.M."/>
            <person name="Mascher T."/>
            <person name="Medema M.H."/>
            <person name="Devos D.P."/>
            <person name="Kaster A.-K."/>
            <person name="Ovreas L."/>
            <person name="Rohde M."/>
            <person name="Galperin M.Y."/>
            <person name="Jogler C."/>
        </authorList>
    </citation>
    <scope>NUCLEOTIDE SEQUENCE [LARGE SCALE GENOMIC DNA]</scope>
    <source>
        <strain evidence="1 2">Pan181</strain>
    </source>
</reference>
<dbReference type="RefSeq" id="WP_145250558.1">
    <property type="nucleotide sequence ID" value="NZ_CP036278.1"/>
</dbReference>
<dbReference type="AlphaFoldDB" id="A0A518AUU9"/>
<evidence type="ECO:0000313" key="1">
    <source>
        <dbReference type="EMBL" id="QDU58495.1"/>
    </source>
</evidence>